<evidence type="ECO:0000313" key="1">
    <source>
        <dbReference type="EMBL" id="EXU94964.1"/>
    </source>
</evidence>
<reference evidence="1 2" key="1">
    <citation type="submission" date="2014-02" db="EMBL/GenBank/DDBJ databases">
        <title>The genome sequence of the entomopathogenic fungus Metarhizium robertsii ARSEF 2575.</title>
        <authorList>
            <person name="Giuliano Garisto Donzelli B."/>
            <person name="Roe B.A."/>
            <person name="Macmil S.L."/>
            <person name="Krasnoff S.B."/>
            <person name="Gibson D.M."/>
        </authorList>
    </citation>
    <scope>NUCLEOTIDE SEQUENCE [LARGE SCALE GENOMIC DNA]</scope>
    <source>
        <strain evidence="1 2">ARSEF 2575</strain>
    </source>
</reference>
<gene>
    <name evidence="1" type="ORF">X797_011955</name>
</gene>
<dbReference type="PANTHER" id="PTHR40788:SF2">
    <property type="entry name" value="CLR5 DOMAIN-CONTAINING PROTEIN"/>
    <property type="match status" value="1"/>
</dbReference>
<sequence>MTGSHEQLNSQLQLIWDDLRIVKENFGQLPLNKHEPRTVRQFKFGKQLEDIEKIERITTPIDWNNLESWIQNAEEVFQRRLRQNLGCLTLLGYDDDKTNLIDIVTHDPIKMIQVSPAGQQFRRTLGPNWAAGLDSLQNLSPVPSPQNSVDPTKFEAFISMRIQKITEDWVKLQKDVGCRASFRKRWRQLTREARKDWLQMRSIPRDPHSHVYAWAQGLESGDQAISRSSFMSSLLNIEDLSDGSVLPDFLDARANTHPRLFRYTDSLSVLSGVYTGYLSLKCVPGMIVTFAPEITGVEEYGISLERGVAIDGEAYPLTLNEETPGMSLLQLEAQQRVYRFLADCLLVGLNDPSSESGNESLPCITGDEECPSLLPRAVRLDYYGRPGTIDLKYLGNLVNASLDEAREDLWQLRQDCGVWMNRLDETPGRMPGRTSNHLRVVFGRIDSFHTLSRHLLLLEKYNFFADQNHELDISGLSKDSEARGLLISLHVALVSVLEEQLCWLESVPWPKGTGNLSVLLQLLELLRTNNPALRILDMAAVMRVTDREIAKVDFGDSDTFLMMQALNDVSVLVCCLKESSKHSVLFSFLGEHIHLVNDLENKWEKQNRPWRSVMEKTLAALGETERHKLDRHIRNQSIDAKSRHLDFWQVINRYMVASSQGNIANEEVVYEIQQAAPVDMTRPVLNHAHAGWVGQANDESGITVTKLRRSKTRRDIQSKPLVLNPEQIAKARPLPVITPVRDIWFWSALSAPCSENKSELSWSDFETAMVNIGYKIHRHGGSGRRFEYGKEDASSCASNGTPGTIVFHEPHAKRGKVSHHLAKSWWLGRLQRRFELKL</sequence>
<dbReference type="AlphaFoldDB" id="A0A014PHA4"/>
<dbReference type="HOGENOM" id="CLU_380386_0_0_1"/>
<dbReference type="PANTHER" id="PTHR40788">
    <property type="entry name" value="CLR5 DOMAIN-CONTAINING PROTEIN-RELATED"/>
    <property type="match status" value="1"/>
</dbReference>
<dbReference type="eggNOG" id="ENOG502RPEH">
    <property type="taxonomic scope" value="Eukaryota"/>
</dbReference>
<proteinExistence type="predicted"/>
<name>A0A014PHA4_9HYPO</name>
<dbReference type="Proteomes" id="UP000030151">
    <property type="component" value="Unassembled WGS sequence"/>
</dbReference>
<dbReference type="EMBL" id="JELW01000120">
    <property type="protein sequence ID" value="EXU94964.1"/>
    <property type="molecule type" value="Genomic_DNA"/>
</dbReference>
<organism evidence="1 2">
    <name type="scientific">Metarhizium robertsii</name>
    <dbReference type="NCBI Taxonomy" id="568076"/>
    <lineage>
        <taxon>Eukaryota</taxon>
        <taxon>Fungi</taxon>
        <taxon>Dikarya</taxon>
        <taxon>Ascomycota</taxon>
        <taxon>Pezizomycotina</taxon>
        <taxon>Sordariomycetes</taxon>
        <taxon>Hypocreomycetidae</taxon>
        <taxon>Hypocreales</taxon>
        <taxon>Clavicipitaceae</taxon>
        <taxon>Metarhizium</taxon>
    </lineage>
</organism>
<protein>
    <submittedName>
        <fullName evidence="1">Uncharacterized protein</fullName>
    </submittedName>
</protein>
<comment type="caution">
    <text evidence="1">The sequence shown here is derived from an EMBL/GenBank/DDBJ whole genome shotgun (WGS) entry which is preliminary data.</text>
</comment>
<evidence type="ECO:0000313" key="2">
    <source>
        <dbReference type="Proteomes" id="UP000030151"/>
    </source>
</evidence>
<accession>A0A014PHA4</accession>